<dbReference type="OrthoDB" id="4228396at2"/>
<evidence type="ECO:0000313" key="2">
    <source>
        <dbReference type="EMBL" id="RKN36986.1"/>
    </source>
</evidence>
<comment type="caution">
    <text evidence="2">The sequence shown here is derived from an EMBL/GenBank/DDBJ whole genome shotgun (WGS) entry which is preliminary data.</text>
</comment>
<dbReference type="Gene3D" id="3.40.630.30">
    <property type="match status" value="1"/>
</dbReference>
<gene>
    <name evidence="2" type="ORF">D7294_29120</name>
</gene>
<dbReference type="RefSeq" id="WP_120684805.1">
    <property type="nucleotide sequence ID" value="NZ_RBAL01000029.1"/>
</dbReference>
<dbReference type="GO" id="GO:0016747">
    <property type="term" value="F:acyltransferase activity, transferring groups other than amino-acyl groups"/>
    <property type="evidence" value="ECO:0007669"/>
    <property type="project" value="InterPro"/>
</dbReference>
<dbReference type="InterPro" id="IPR000182">
    <property type="entry name" value="GNAT_dom"/>
</dbReference>
<dbReference type="EMBL" id="RBAL01000029">
    <property type="protein sequence ID" value="RKN36986.1"/>
    <property type="molecule type" value="Genomic_DNA"/>
</dbReference>
<dbReference type="Proteomes" id="UP000272474">
    <property type="component" value="Unassembled WGS sequence"/>
</dbReference>
<accession>A0A3A9YPA9</accession>
<feature type="domain" description="N-acetyltransferase" evidence="1">
    <location>
        <begin position="1"/>
        <end position="185"/>
    </location>
</feature>
<sequence>MHHRHATPADAPALAALYAAQHRDNLSEEERRAHGFVQGDFRLGTLRALAERRQILVAEDEAGGIAGLVGLMPPHALPEPPPPVAELLRRQDSLRWHGRPLSRLRWVLYGPVVVGAAHRRRGVARGLFTTAMRAAAPDAELVVAFIESGNESSWRVHVERFGMSPIGRFGLGGRTYHVVAAPPPARDPAA</sequence>
<organism evidence="2 3">
    <name type="scientific">Streptomyces hoynatensis</name>
    <dbReference type="NCBI Taxonomy" id="1141874"/>
    <lineage>
        <taxon>Bacteria</taxon>
        <taxon>Bacillati</taxon>
        <taxon>Actinomycetota</taxon>
        <taxon>Actinomycetes</taxon>
        <taxon>Kitasatosporales</taxon>
        <taxon>Streptomycetaceae</taxon>
        <taxon>Streptomyces</taxon>
    </lineage>
</organism>
<proteinExistence type="predicted"/>
<protein>
    <submittedName>
        <fullName evidence="2">GNAT family N-acetyltransferase</fullName>
    </submittedName>
</protein>
<dbReference type="PROSITE" id="PS51186">
    <property type="entry name" value="GNAT"/>
    <property type="match status" value="1"/>
</dbReference>
<dbReference type="Pfam" id="PF00583">
    <property type="entry name" value="Acetyltransf_1"/>
    <property type="match status" value="1"/>
</dbReference>
<evidence type="ECO:0000259" key="1">
    <source>
        <dbReference type="PROSITE" id="PS51186"/>
    </source>
</evidence>
<keyword evidence="3" id="KW-1185">Reference proteome</keyword>
<reference evidence="2 3" key="1">
    <citation type="journal article" date="2014" name="Int. J. Syst. Evol. Microbiol.">
        <title>Streptomyces hoynatensis sp. nov., isolated from deep marine sediment.</title>
        <authorList>
            <person name="Veyisoglu A."/>
            <person name="Sahin N."/>
        </authorList>
    </citation>
    <scope>NUCLEOTIDE SEQUENCE [LARGE SCALE GENOMIC DNA]</scope>
    <source>
        <strain evidence="2 3">KCTC 29097</strain>
    </source>
</reference>
<dbReference type="InterPro" id="IPR016181">
    <property type="entry name" value="Acyl_CoA_acyltransferase"/>
</dbReference>
<evidence type="ECO:0000313" key="3">
    <source>
        <dbReference type="Proteomes" id="UP000272474"/>
    </source>
</evidence>
<dbReference type="SUPFAM" id="SSF55729">
    <property type="entry name" value="Acyl-CoA N-acyltransferases (Nat)"/>
    <property type="match status" value="1"/>
</dbReference>
<dbReference type="AlphaFoldDB" id="A0A3A9YPA9"/>
<keyword evidence="2" id="KW-0808">Transferase</keyword>
<name>A0A3A9YPA9_9ACTN</name>